<dbReference type="AlphaFoldDB" id="F2EC19"/>
<sequence>MSQVLHCHIWNLAMYKSLMSCIRSCHFM</sequence>
<organism evidence="1">
    <name type="scientific">Hordeum vulgare subsp. vulgare</name>
    <name type="common">Domesticated barley</name>
    <dbReference type="NCBI Taxonomy" id="112509"/>
    <lineage>
        <taxon>Eukaryota</taxon>
        <taxon>Viridiplantae</taxon>
        <taxon>Streptophyta</taxon>
        <taxon>Embryophyta</taxon>
        <taxon>Tracheophyta</taxon>
        <taxon>Spermatophyta</taxon>
        <taxon>Magnoliopsida</taxon>
        <taxon>Liliopsida</taxon>
        <taxon>Poales</taxon>
        <taxon>Poaceae</taxon>
        <taxon>BOP clade</taxon>
        <taxon>Pooideae</taxon>
        <taxon>Triticodae</taxon>
        <taxon>Triticeae</taxon>
        <taxon>Hordeinae</taxon>
        <taxon>Hordeum</taxon>
    </lineage>
</organism>
<proteinExistence type="evidence at transcript level"/>
<reference evidence="1" key="1">
    <citation type="journal article" date="2011" name="Plant Physiol.">
        <title>Comprehensive sequence analysis of 24,783 barley full-length cDNAs derived from 12 clone libraries.</title>
        <authorList>
            <person name="Matsumoto T."/>
            <person name="Tanaka T."/>
            <person name="Sakai H."/>
            <person name="Amano N."/>
            <person name="Kanamori H."/>
            <person name="Kurita K."/>
            <person name="Kikuta A."/>
            <person name="Kamiya K."/>
            <person name="Yamamoto M."/>
            <person name="Ikawa H."/>
            <person name="Fujii N."/>
            <person name="Hori K."/>
            <person name="Itoh T."/>
            <person name="Sato K."/>
        </authorList>
    </citation>
    <scope>NUCLEOTIDE SEQUENCE</scope>
    <source>
        <tissue evidence="1">Seed</tissue>
    </source>
</reference>
<protein>
    <submittedName>
        <fullName evidence="1">Predicted protein</fullName>
    </submittedName>
</protein>
<dbReference type="EMBL" id="AK373694">
    <property type="protein sequence ID" value="BAK04891.1"/>
    <property type="molecule type" value="mRNA"/>
</dbReference>
<evidence type="ECO:0000313" key="1">
    <source>
        <dbReference type="EMBL" id="BAK04891.1"/>
    </source>
</evidence>
<accession>F2EC19</accession>
<name>F2EC19_HORVV</name>